<proteinExistence type="predicted"/>
<feature type="coiled-coil region" evidence="1">
    <location>
        <begin position="8"/>
        <end position="35"/>
    </location>
</feature>
<evidence type="ECO:0000256" key="1">
    <source>
        <dbReference type="SAM" id="Coils"/>
    </source>
</evidence>
<feature type="coiled-coil region" evidence="1">
    <location>
        <begin position="64"/>
        <end position="98"/>
    </location>
</feature>
<sequence>MIQANSQVTRLDHRLADTLMAKKQLEEELAALKGISSASPGTEDTVSPAGLIGRSKYNEMACELEEMRDLATNRLGELERLQRQHEDKVAECARLSMQGSPIVFSPNSVM</sequence>
<keyword evidence="3" id="KW-1185">Reference proteome</keyword>
<keyword evidence="1" id="KW-0175">Coiled coil</keyword>
<comment type="caution">
    <text evidence="2">The sequence shown here is derived from an EMBL/GenBank/DDBJ whole genome shotgun (WGS) entry which is preliminary data.</text>
</comment>
<reference evidence="2" key="1">
    <citation type="submission" date="2018-11" db="EMBL/GenBank/DDBJ databases">
        <authorList>
            <consortium name="Pathogen Informatics"/>
        </authorList>
    </citation>
    <scope>NUCLEOTIDE SEQUENCE</scope>
</reference>
<gene>
    <name evidence="2" type="ORF">PXEA_LOCUS13281</name>
</gene>
<dbReference type="Proteomes" id="UP000784294">
    <property type="component" value="Unassembled WGS sequence"/>
</dbReference>
<evidence type="ECO:0000313" key="2">
    <source>
        <dbReference type="EMBL" id="VEL19841.1"/>
    </source>
</evidence>
<dbReference type="AlphaFoldDB" id="A0A3S5BCX5"/>
<evidence type="ECO:0000313" key="3">
    <source>
        <dbReference type="Proteomes" id="UP000784294"/>
    </source>
</evidence>
<protein>
    <submittedName>
        <fullName evidence="2">Uncharacterized protein</fullName>
    </submittedName>
</protein>
<dbReference type="EMBL" id="CAAALY010043520">
    <property type="protein sequence ID" value="VEL19841.1"/>
    <property type="molecule type" value="Genomic_DNA"/>
</dbReference>
<accession>A0A3S5BCX5</accession>
<organism evidence="2 3">
    <name type="scientific">Protopolystoma xenopodis</name>
    <dbReference type="NCBI Taxonomy" id="117903"/>
    <lineage>
        <taxon>Eukaryota</taxon>
        <taxon>Metazoa</taxon>
        <taxon>Spiralia</taxon>
        <taxon>Lophotrochozoa</taxon>
        <taxon>Platyhelminthes</taxon>
        <taxon>Monogenea</taxon>
        <taxon>Polyopisthocotylea</taxon>
        <taxon>Polystomatidea</taxon>
        <taxon>Polystomatidae</taxon>
        <taxon>Protopolystoma</taxon>
    </lineage>
</organism>
<name>A0A3S5BCX5_9PLAT</name>